<keyword evidence="2" id="KW-0732">Signal</keyword>
<protein>
    <submittedName>
        <fullName evidence="3">Uncharacterized protein</fullName>
    </submittedName>
</protein>
<evidence type="ECO:0000313" key="4">
    <source>
        <dbReference type="Proteomes" id="UP000266183"/>
    </source>
</evidence>
<dbReference type="PANTHER" id="PTHR10098:SF106">
    <property type="entry name" value="TETRATRICOPEPTIDE REPEAT PROTEIN 28-LIKE PROTEIN"/>
    <property type="match status" value="1"/>
</dbReference>
<gene>
    <name evidence="3" type="ORF">D4L85_16355</name>
</gene>
<dbReference type="SUPFAM" id="SSF48452">
    <property type="entry name" value="TPR-like"/>
    <property type="match status" value="2"/>
</dbReference>
<feature type="chain" id="PRO_5017348784" evidence="2">
    <location>
        <begin position="22"/>
        <end position="541"/>
    </location>
</feature>
<keyword evidence="1" id="KW-0812">Transmembrane</keyword>
<dbReference type="InterPro" id="IPR019734">
    <property type="entry name" value="TPR_rpt"/>
</dbReference>
<reference evidence="4" key="1">
    <citation type="submission" date="2018-09" db="EMBL/GenBank/DDBJ databases">
        <title>Chryseolinea sp. KIS68-18 isolated from soil.</title>
        <authorList>
            <person name="Weon H.-Y."/>
            <person name="Kwon S.-W."/>
            <person name="Lee S.A."/>
        </authorList>
    </citation>
    <scope>NUCLEOTIDE SEQUENCE [LARGE SCALE GENOMIC DNA]</scope>
    <source>
        <strain evidence="4">KIS68-18</strain>
    </source>
</reference>
<dbReference type="RefSeq" id="WP_119755304.1">
    <property type="nucleotide sequence ID" value="NZ_CP032382.1"/>
</dbReference>
<feature type="signal peptide" evidence="2">
    <location>
        <begin position="1"/>
        <end position="21"/>
    </location>
</feature>
<dbReference type="KEGG" id="chk:D4L85_16355"/>
<sequence length="541" mass="61927">MKPFLSFHLILFISLSESVFAQPRNIDSLRLLLQATGQDSNRVNLLISISTSQSFSDREDMFSSANEALALAKKINFDNGQVRALSIISFYYEHSLGNMAMTLNALLEAKKIYEKQGNEGKVASMNNRIGRAYFEQGDTNEAQTFFAQSYAIWRKLEYKPGLSLVCENLGDVAKANQNWSLALEHYQRSLLYAKEMDDIPTRPIRMSGALRAIGSVYIHRQEYSLALKYEQDALEMALKSGNSIMQIRAYNTMSELYLSQNQPKLALQMADNGYKLLLTKVESKIDIVQSYKRFYNAYEALGDYKRAFNFQQLYSTLSDSLTNAANLVAMERLKSKYELEKKDNKIIQLTQQQVLAASKRNTLIIAFVGVMSIILLLFNRHRIIIGKRLALKKQLLDVYILTLKEKSDAFEKIQIELDAIKLSQPEVDVHLFKLNEILKANILTDDDWQNFKRAFEDIYPGFFVKLRDLYPSITTAELRIASLIKLNLSSKEMGAMLAISSDSVKTARYRLKRRLNLPENESIEEFINKLSISKSRTVEIE</sequence>
<name>A0A385SJW4_9BACT</name>
<accession>A0A385SJW4</accession>
<dbReference type="EMBL" id="CP032382">
    <property type="protein sequence ID" value="AYB32043.1"/>
    <property type="molecule type" value="Genomic_DNA"/>
</dbReference>
<dbReference type="GO" id="GO:0003677">
    <property type="term" value="F:DNA binding"/>
    <property type="evidence" value="ECO:0007669"/>
    <property type="project" value="InterPro"/>
</dbReference>
<keyword evidence="1" id="KW-0472">Membrane</keyword>
<dbReference type="InterPro" id="IPR011990">
    <property type="entry name" value="TPR-like_helical_dom_sf"/>
</dbReference>
<proteinExistence type="predicted"/>
<dbReference type="Pfam" id="PF13424">
    <property type="entry name" value="TPR_12"/>
    <property type="match status" value="1"/>
</dbReference>
<keyword evidence="1" id="KW-1133">Transmembrane helix</keyword>
<dbReference type="InterPro" id="IPR016032">
    <property type="entry name" value="Sig_transdc_resp-reg_C-effctor"/>
</dbReference>
<dbReference type="PANTHER" id="PTHR10098">
    <property type="entry name" value="RAPSYN-RELATED"/>
    <property type="match status" value="1"/>
</dbReference>
<dbReference type="SUPFAM" id="SSF46894">
    <property type="entry name" value="C-terminal effector domain of the bipartite response regulators"/>
    <property type="match status" value="1"/>
</dbReference>
<dbReference type="Gene3D" id="1.25.40.10">
    <property type="entry name" value="Tetratricopeptide repeat domain"/>
    <property type="match status" value="2"/>
</dbReference>
<feature type="transmembrane region" description="Helical" evidence="1">
    <location>
        <begin position="361"/>
        <end position="378"/>
    </location>
</feature>
<keyword evidence="4" id="KW-1185">Reference proteome</keyword>
<dbReference type="GO" id="GO:0006355">
    <property type="term" value="P:regulation of DNA-templated transcription"/>
    <property type="evidence" value="ECO:0007669"/>
    <property type="project" value="InterPro"/>
</dbReference>
<dbReference type="AlphaFoldDB" id="A0A385SJW4"/>
<evidence type="ECO:0000256" key="1">
    <source>
        <dbReference type="SAM" id="Phobius"/>
    </source>
</evidence>
<evidence type="ECO:0000256" key="2">
    <source>
        <dbReference type="SAM" id="SignalP"/>
    </source>
</evidence>
<dbReference type="SMART" id="SM00028">
    <property type="entry name" value="TPR"/>
    <property type="match status" value="3"/>
</dbReference>
<evidence type="ECO:0000313" key="3">
    <source>
        <dbReference type="EMBL" id="AYB32043.1"/>
    </source>
</evidence>
<dbReference type="Proteomes" id="UP000266183">
    <property type="component" value="Chromosome"/>
</dbReference>
<organism evidence="3 4">
    <name type="scientific">Chryseolinea soli</name>
    <dbReference type="NCBI Taxonomy" id="2321403"/>
    <lineage>
        <taxon>Bacteria</taxon>
        <taxon>Pseudomonadati</taxon>
        <taxon>Bacteroidota</taxon>
        <taxon>Cytophagia</taxon>
        <taxon>Cytophagales</taxon>
        <taxon>Fulvivirgaceae</taxon>
        <taxon>Chryseolinea</taxon>
    </lineage>
</organism>